<feature type="compositionally biased region" description="Low complexity" evidence="1">
    <location>
        <begin position="90"/>
        <end position="106"/>
    </location>
</feature>
<reference evidence="2" key="1">
    <citation type="submission" date="2023-06" db="EMBL/GenBank/DDBJ databases">
        <title>Conoideocrella luteorostrata (Hypocreales: Clavicipitaceae), a potential biocontrol fungus for elongate hemlock scale in United States Christmas tree production areas.</title>
        <authorList>
            <person name="Barrett H."/>
            <person name="Lovett B."/>
            <person name="Macias A.M."/>
            <person name="Stajich J.E."/>
            <person name="Kasson M.T."/>
        </authorList>
    </citation>
    <scope>NUCLEOTIDE SEQUENCE</scope>
    <source>
        <strain evidence="2">ARSEF 14590</strain>
    </source>
</reference>
<dbReference type="Pfam" id="PF13637">
    <property type="entry name" value="Ank_4"/>
    <property type="match status" value="1"/>
</dbReference>
<evidence type="ECO:0000256" key="1">
    <source>
        <dbReference type="SAM" id="MobiDB-lite"/>
    </source>
</evidence>
<name>A0AAJ0CN87_9HYPO</name>
<accession>A0AAJ0CN87</accession>
<proteinExistence type="predicted"/>
<evidence type="ECO:0000313" key="3">
    <source>
        <dbReference type="Proteomes" id="UP001251528"/>
    </source>
</evidence>
<dbReference type="PANTHER" id="PTHR39607:SF3">
    <property type="entry name" value="BZIP DOMAIN-CONTAINING PROTEIN"/>
    <property type="match status" value="1"/>
</dbReference>
<feature type="compositionally biased region" description="Low complexity" evidence="1">
    <location>
        <begin position="176"/>
        <end position="186"/>
    </location>
</feature>
<feature type="compositionally biased region" description="Basic and acidic residues" evidence="1">
    <location>
        <begin position="72"/>
        <end position="85"/>
    </location>
</feature>
<dbReference type="InterPro" id="IPR052635">
    <property type="entry name" value="Sec_Metab_Biosynth_Reg"/>
</dbReference>
<protein>
    <recommendedName>
        <fullName evidence="4">BZIP domain-containing protein</fullName>
    </recommendedName>
</protein>
<gene>
    <name evidence="2" type="ORF">QQS21_007402</name>
</gene>
<dbReference type="InterPro" id="IPR036770">
    <property type="entry name" value="Ankyrin_rpt-contain_sf"/>
</dbReference>
<dbReference type="Proteomes" id="UP001251528">
    <property type="component" value="Unassembled WGS sequence"/>
</dbReference>
<feature type="compositionally biased region" description="Basic and acidic residues" evidence="1">
    <location>
        <begin position="30"/>
        <end position="55"/>
    </location>
</feature>
<feature type="region of interest" description="Disordered" evidence="1">
    <location>
        <begin position="1"/>
        <end position="194"/>
    </location>
</feature>
<evidence type="ECO:0000313" key="2">
    <source>
        <dbReference type="EMBL" id="KAK2594903.1"/>
    </source>
</evidence>
<dbReference type="SUPFAM" id="SSF48403">
    <property type="entry name" value="Ankyrin repeat"/>
    <property type="match status" value="1"/>
</dbReference>
<feature type="compositionally biased region" description="Basic and acidic residues" evidence="1">
    <location>
        <begin position="157"/>
        <end position="174"/>
    </location>
</feature>
<organism evidence="2 3">
    <name type="scientific">Conoideocrella luteorostrata</name>
    <dbReference type="NCBI Taxonomy" id="1105319"/>
    <lineage>
        <taxon>Eukaryota</taxon>
        <taxon>Fungi</taxon>
        <taxon>Dikarya</taxon>
        <taxon>Ascomycota</taxon>
        <taxon>Pezizomycotina</taxon>
        <taxon>Sordariomycetes</taxon>
        <taxon>Hypocreomycetidae</taxon>
        <taxon>Hypocreales</taxon>
        <taxon>Clavicipitaceae</taxon>
        <taxon>Conoideocrella</taxon>
    </lineage>
</organism>
<dbReference type="CDD" id="cd14688">
    <property type="entry name" value="bZIP_YAP"/>
    <property type="match status" value="1"/>
</dbReference>
<evidence type="ECO:0008006" key="4">
    <source>
        <dbReference type="Google" id="ProtNLM"/>
    </source>
</evidence>
<sequence length="360" mass="40055">MATLNSAPKTPAAAMRSSSQSSIKKTGRPPNEEYIKLMRPDEDWRKVADGPERRKIQNRLAQRAYRRNLRQKNKEVEKLKDKLRQFEGIASRSRSSSCSGASTSSSFVHDSESCTSEPLRRLDRPTRTPNAVVMSKAEPQDDQEVMLQDVPANSDGFKSERVSDSYDTDSERSHPSSHSSPTSDTSILNLPSSPSCRRWGNVPFIKPRESETLPPLINTDFRANVSQLPADSSSPPGYVVGMAPGSMEGSFPAPFTPPFQPICPPLPIEYFIHDPRLLFAPPGVDIQRTDIESRWSPNGHASLLHFAVAWGEFESLKSLLQHQRHNLNVQDSEGFTPLQRAIMLGRTDVVAFLLSLDACD</sequence>
<dbReference type="AlphaFoldDB" id="A0AAJ0CN87"/>
<dbReference type="InterPro" id="IPR002110">
    <property type="entry name" value="Ankyrin_rpt"/>
</dbReference>
<dbReference type="Gene3D" id="1.25.40.20">
    <property type="entry name" value="Ankyrin repeat-containing domain"/>
    <property type="match status" value="1"/>
</dbReference>
<keyword evidence="3" id="KW-1185">Reference proteome</keyword>
<dbReference type="EMBL" id="JASWJB010000151">
    <property type="protein sequence ID" value="KAK2594903.1"/>
    <property type="molecule type" value="Genomic_DNA"/>
</dbReference>
<comment type="caution">
    <text evidence="2">The sequence shown here is derived from an EMBL/GenBank/DDBJ whole genome shotgun (WGS) entry which is preliminary data.</text>
</comment>
<dbReference type="PANTHER" id="PTHR39607">
    <property type="entry name" value="XANTHOCILLIN BIOSYNTHESIS CLUSTER TRANSCRIPTION FACTOR XANC-RELATED"/>
    <property type="match status" value="1"/>
</dbReference>